<evidence type="ECO:0000256" key="1">
    <source>
        <dbReference type="ARBA" id="ARBA00006432"/>
    </source>
</evidence>
<dbReference type="PANTHER" id="PTHR24096">
    <property type="entry name" value="LONG-CHAIN-FATTY-ACID--COA LIGASE"/>
    <property type="match status" value="1"/>
</dbReference>
<keyword evidence="2 5" id="KW-0436">Ligase</keyword>
<evidence type="ECO:0000256" key="2">
    <source>
        <dbReference type="ARBA" id="ARBA00022598"/>
    </source>
</evidence>
<dbReference type="GO" id="GO:0016405">
    <property type="term" value="F:CoA-ligase activity"/>
    <property type="evidence" value="ECO:0007669"/>
    <property type="project" value="TreeGrafter"/>
</dbReference>
<dbReference type="SUPFAM" id="SSF56801">
    <property type="entry name" value="Acetyl-CoA synthetase-like"/>
    <property type="match status" value="1"/>
</dbReference>
<dbReference type="Pfam" id="PF13193">
    <property type="entry name" value="AMP-binding_C"/>
    <property type="match status" value="1"/>
</dbReference>
<evidence type="ECO:0000259" key="4">
    <source>
        <dbReference type="Pfam" id="PF13193"/>
    </source>
</evidence>
<dbReference type="PROSITE" id="PS00455">
    <property type="entry name" value="AMP_BINDING"/>
    <property type="match status" value="1"/>
</dbReference>
<comment type="caution">
    <text evidence="5">The sequence shown here is derived from an EMBL/GenBank/DDBJ whole genome shotgun (WGS) entry which is preliminary data.</text>
</comment>
<accession>A0A7W0HJN2</accession>
<dbReference type="PANTHER" id="PTHR24096:SF149">
    <property type="entry name" value="AMP-BINDING DOMAIN-CONTAINING PROTEIN-RELATED"/>
    <property type="match status" value="1"/>
</dbReference>
<organism evidence="5 6">
    <name type="scientific">Desulfosalsimonas propionicica</name>
    <dbReference type="NCBI Taxonomy" id="332175"/>
    <lineage>
        <taxon>Bacteria</taxon>
        <taxon>Pseudomonadati</taxon>
        <taxon>Thermodesulfobacteriota</taxon>
        <taxon>Desulfobacteria</taxon>
        <taxon>Desulfobacterales</taxon>
        <taxon>Desulfosalsimonadaceae</taxon>
        <taxon>Desulfosalsimonas</taxon>
    </lineage>
</organism>
<dbReference type="NCBIfam" id="NF004822">
    <property type="entry name" value="PRK06178.1"/>
    <property type="match status" value="1"/>
</dbReference>
<reference evidence="5 6" key="1">
    <citation type="submission" date="2020-07" db="EMBL/GenBank/DDBJ databases">
        <title>Genomic Encyclopedia of Type Strains, Phase IV (KMG-IV): sequencing the most valuable type-strain genomes for metagenomic binning, comparative biology and taxonomic classification.</title>
        <authorList>
            <person name="Goeker M."/>
        </authorList>
    </citation>
    <scope>NUCLEOTIDE SEQUENCE [LARGE SCALE GENOMIC DNA]</scope>
    <source>
        <strain evidence="5 6">DSM 17721</strain>
    </source>
</reference>
<proteinExistence type="inferred from homology"/>
<dbReference type="Pfam" id="PF00501">
    <property type="entry name" value="AMP-binding"/>
    <property type="match status" value="1"/>
</dbReference>
<keyword evidence="6" id="KW-1185">Reference proteome</keyword>
<dbReference type="InterPro" id="IPR020845">
    <property type="entry name" value="AMP-binding_CS"/>
</dbReference>
<evidence type="ECO:0000313" key="6">
    <source>
        <dbReference type="Proteomes" id="UP000525298"/>
    </source>
</evidence>
<evidence type="ECO:0000259" key="3">
    <source>
        <dbReference type="Pfam" id="PF00501"/>
    </source>
</evidence>
<dbReference type="Proteomes" id="UP000525298">
    <property type="component" value="Unassembled WGS sequence"/>
</dbReference>
<dbReference type="EMBL" id="JACDUS010000001">
    <property type="protein sequence ID" value="MBA2880370.1"/>
    <property type="molecule type" value="Genomic_DNA"/>
</dbReference>
<dbReference type="Gene3D" id="3.30.300.30">
    <property type="match status" value="1"/>
</dbReference>
<dbReference type="AlphaFoldDB" id="A0A7W0HJN2"/>
<dbReference type="InterPro" id="IPR000873">
    <property type="entry name" value="AMP-dep_synth/lig_dom"/>
</dbReference>
<dbReference type="InterPro" id="IPR042099">
    <property type="entry name" value="ANL_N_sf"/>
</dbReference>
<dbReference type="Gene3D" id="3.40.50.12780">
    <property type="entry name" value="N-terminal domain of ligase-like"/>
    <property type="match status" value="1"/>
</dbReference>
<feature type="domain" description="AMP-dependent synthetase/ligase" evidence="3">
    <location>
        <begin position="39"/>
        <end position="430"/>
    </location>
</feature>
<dbReference type="RefSeq" id="WP_181550011.1">
    <property type="nucleotide sequence ID" value="NZ_JACDUS010000001.1"/>
</dbReference>
<feature type="domain" description="AMP-binding enzyme C-terminal" evidence="4">
    <location>
        <begin position="480"/>
        <end position="556"/>
    </location>
</feature>
<name>A0A7W0HJN2_9BACT</name>
<protein>
    <submittedName>
        <fullName evidence="5">Acyl-CoA synthetase (AMP-forming)/AMP-acid ligase II</fullName>
    </submittedName>
</protein>
<evidence type="ECO:0000313" key="5">
    <source>
        <dbReference type="EMBL" id="MBA2880370.1"/>
    </source>
</evidence>
<dbReference type="InterPro" id="IPR045851">
    <property type="entry name" value="AMP-bd_C_sf"/>
</dbReference>
<dbReference type="InterPro" id="IPR025110">
    <property type="entry name" value="AMP-bd_C"/>
</dbReference>
<sequence length="566" mass="62672">MDRQTYLDELEKLWKDNWPAGMPRAVEYPLGEIPMSEYLRKQARQMPDKACIIYYGAEMTFAQLDDYSDRFAAWLAGQGLEKGDRVAVFMPNCPQFLIAFYGILKLGCIHVPVNPLFKETEFVYEIQDAGPRVIVALDLLYGVLAATREQTSLEVVLSTSLTDWLPETPAIAIPDLAKVPRQECPGSLDFMTVLNEETRPCPDVDIHLDDTAALNYTGGTTGMPKGCVHTHGDMLYTAACGSIFALGRPGGQDVMLNYLPVFWIAGEDAGVLSPVFSGVSEVLMVRWDAAAVLAAIEKYRASIIYGLVDNMAELMEHPDASATDFSSLRETLVSSFVKKLNKDYRQRWHALTGTVMRESSYGMTETHTLDTFTAGMQENDMDLAARPVFVGFPMPGTRFIVVDFATAKPLDLGQEGEILIQTPSLMKAYWKKPEATADQLKDGWLHTGDIGAIDEQGHLIYLGRSKEMLKVKGMSVFPSEVETLLGRHPGIAGSAVLGRPDADKGEVPVAFVQLNPDQTEALDETQLLSWCKQNMAAYKIPEIRIVNQLPLTATGKVQKEQLKDRL</sequence>
<comment type="similarity">
    <text evidence="1">Belongs to the ATP-dependent AMP-binding enzyme family.</text>
</comment>
<gene>
    <name evidence="5" type="ORF">HNR65_000677</name>
</gene>